<dbReference type="InterPro" id="IPR011761">
    <property type="entry name" value="ATP-grasp"/>
</dbReference>
<dbReference type="PROSITE" id="PS50975">
    <property type="entry name" value="ATP_GRASP"/>
    <property type="match status" value="1"/>
</dbReference>
<name>A0A918AQ19_9PSEU</name>
<dbReference type="Pfam" id="PF21068">
    <property type="entry name" value="ATPgraspMvdD"/>
    <property type="match status" value="1"/>
</dbReference>
<dbReference type="EMBL" id="BMRG01000010">
    <property type="protein sequence ID" value="GGP67791.1"/>
    <property type="molecule type" value="Genomic_DNA"/>
</dbReference>
<sequence>MGKATILIVTSRWDTTAYAAAEILRRNGRESAFFYPEDIPLRARIDSVFRQGKWSNKLHTEDGLIDLDDIKAVWWRKPYVSRPSKSLSRVEFPYARRESEYATRGLWELLLSDPEVYWMSDPHNIRKAGNKMIQMTKGAAHGLTSPKTIITNDPEDVRRFYDECSGKMVFKSMTGPFLLPGEVEDEYIPETFVPGMPLVRPFTDEDMEHVDSVRQSACMFQELVEKKHELRVTVFEDQIFTCRIESQENELTRHDWRRQDSLPRATAGELPDSVAKACLKLLDEFDLRFGAFDFIVTPDDEHVFLEVNPNGQWLFVQEWVPQLRLMQAFVDIMVRNS</sequence>
<dbReference type="GO" id="GO:0018169">
    <property type="term" value="F:ribosomal S6-glutamic acid ligase activity"/>
    <property type="evidence" value="ECO:0007669"/>
    <property type="project" value="TreeGrafter"/>
</dbReference>
<dbReference type="RefSeq" id="WP_189225345.1">
    <property type="nucleotide sequence ID" value="NZ_BMRG01000010.1"/>
</dbReference>
<keyword evidence="4" id="KW-1185">Reference proteome</keyword>
<dbReference type="GO" id="GO:0009432">
    <property type="term" value="P:SOS response"/>
    <property type="evidence" value="ECO:0007669"/>
    <property type="project" value="TreeGrafter"/>
</dbReference>
<dbReference type="PANTHER" id="PTHR21621">
    <property type="entry name" value="RIBOSOMAL PROTEIN S6 MODIFICATION PROTEIN"/>
    <property type="match status" value="1"/>
</dbReference>
<evidence type="ECO:0000259" key="2">
    <source>
        <dbReference type="PROSITE" id="PS50975"/>
    </source>
</evidence>
<organism evidence="3 4">
    <name type="scientific">Saccharothrix coeruleofusca</name>
    <dbReference type="NCBI Taxonomy" id="33919"/>
    <lineage>
        <taxon>Bacteria</taxon>
        <taxon>Bacillati</taxon>
        <taxon>Actinomycetota</taxon>
        <taxon>Actinomycetes</taxon>
        <taxon>Pseudonocardiales</taxon>
        <taxon>Pseudonocardiaceae</taxon>
        <taxon>Saccharothrix</taxon>
    </lineage>
</organism>
<keyword evidence="1" id="KW-0067">ATP-binding</keyword>
<dbReference type="Gene3D" id="3.30.470.20">
    <property type="entry name" value="ATP-grasp fold, B domain"/>
    <property type="match status" value="1"/>
</dbReference>
<dbReference type="GO" id="GO:0046872">
    <property type="term" value="F:metal ion binding"/>
    <property type="evidence" value="ECO:0007669"/>
    <property type="project" value="InterPro"/>
</dbReference>
<dbReference type="GO" id="GO:0005524">
    <property type="term" value="F:ATP binding"/>
    <property type="evidence" value="ECO:0007669"/>
    <property type="project" value="UniProtKB-UniRule"/>
</dbReference>
<feature type="domain" description="ATP-grasp" evidence="2">
    <location>
        <begin position="135"/>
        <end position="334"/>
    </location>
</feature>
<dbReference type="AlphaFoldDB" id="A0A918AQ19"/>
<reference evidence="3" key="1">
    <citation type="journal article" date="2014" name="Int. J. Syst. Evol. Microbiol.">
        <title>Complete genome sequence of Corynebacterium casei LMG S-19264T (=DSM 44701T), isolated from a smear-ripened cheese.</title>
        <authorList>
            <consortium name="US DOE Joint Genome Institute (JGI-PGF)"/>
            <person name="Walter F."/>
            <person name="Albersmeier A."/>
            <person name="Kalinowski J."/>
            <person name="Ruckert C."/>
        </authorList>
    </citation>
    <scope>NUCLEOTIDE SEQUENCE</scope>
    <source>
        <strain evidence="3">JCM 3313</strain>
    </source>
</reference>
<dbReference type="InterPro" id="IPR048936">
    <property type="entry name" value="MvdD-like_ATPgrasp"/>
</dbReference>
<evidence type="ECO:0000256" key="1">
    <source>
        <dbReference type="PROSITE-ProRule" id="PRU00409"/>
    </source>
</evidence>
<reference evidence="3" key="2">
    <citation type="submission" date="2020-09" db="EMBL/GenBank/DDBJ databases">
        <authorList>
            <person name="Sun Q."/>
            <person name="Ohkuma M."/>
        </authorList>
    </citation>
    <scope>NUCLEOTIDE SEQUENCE</scope>
    <source>
        <strain evidence="3">JCM 3313</strain>
    </source>
</reference>
<evidence type="ECO:0000313" key="4">
    <source>
        <dbReference type="Proteomes" id="UP000639606"/>
    </source>
</evidence>
<evidence type="ECO:0000313" key="3">
    <source>
        <dbReference type="EMBL" id="GGP67791.1"/>
    </source>
</evidence>
<dbReference type="GO" id="GO:0005737">
    <property type="term" value="C:cytoplasm"/>
    <property type="evidence" value="ECO:0007669"/>
    <property type="project" value="TreeGrafter"/>
</dbReference>
<dbReference type="SUPFAM" id="SSF56059">
    <property type="entry name" value="Glutathione synthetase ATP-binding domain-like"/>
    <property type="match status" value="1"/>
</dbReference>
<keyword evidence="1" id="KW-0547">Nucleotide-binding</keyword>
<comment type="caution">
    <text evidence="3">The sequence shown here is derived from an EMBL/GenBank/DDBJ whole genome shotgun (WGS) entry which is preliminary data.</text>
</comment>
<proteinExistence type="predicted"/>
<accession>A0A918AQ19</accession>
<dbReference type="Proteomes" id="UP000639606">
    <property type="component" value="Unassembled WGS sequence"/>
</dbReference>
<protein>
    <recommendedName>
        <fullName evidence="2">ATP-grasp domain-containing protein</fullName>
    </recommendedName>
</protein>
<gene>
    <name evidence="3" type="ORF">GCM10010185_45650</name>
</gene>
<dbReference type="PANTHER" id="PTHR21621:SF0">
    <property type="entry name" value="BETA-CITRYLGLUTAMATE SYNTHASE B-RELATED"/>
    <property type="match status" value="1"/>
</dbReference>